<evidence type="ECO:0000313" key="2">
    <source>
        <dbReference type="Proteomes" id="UP000262142"/>
    </source>
</evidence>
<sequence>MYYGFFIVFALFLYSCKTMKFSSLKNGDLIFVQSNEKQLSGAISRVTKDSKETSYDHIGIIKKRKNAISVYHATAQGGSKIESLNSFLKNVHNDVKIDIFRLKKEHQKAIPHALEKASQMLGKPYNFTYILSDSSYYCSDFIERIFREHQIFELKPMTFKNPETGEIDVYWNEFYQKQGLEAPEGKLGCNPNGLSMSDKIEFVLTLQNP</sequence>
<accession>A0A383TXY5</accession>
<evidence type="ECO:0000313" key="1">
    <source>
        <dbReference type="EMBL" id="SZD71633.1"/>
    </source>
</evidence>
<dbReference type="InterPro" id="IPR024453">
    <property type="entry name" value="Peptidase_C92"/>
</dbReference>
<name>A0A383TXY5_9FLAO</name>
<reference evidence="1 2" key="1">
    <citation type="submission" date="2018-09" db="EMBL/GenBank/DDBJ databases">
        <authorList>
            <consortium name="Pathogen Informatics"/>
        </authorList>
    </citation>
    <scope>NUCLEOTIDE SEQUENCE [LARGE SCALE GENOMIC DNA]</scope>
    <source>
        <strain evidence="1 2">OH-22767</strain>
    </source>
</reference>
<dbReference type="Pfam" id="PF05708">
    <property type="entry name" value="Peptidase_C92"/>
    <property type="match status" value="1"/>
</dbReference>
<keyword evidence="1" id="KW-0378">Hydrolase</keyword>
<dbReference type="InterPro" id="IPR038765">
    <property type="entry name" value="Papain-like_cys_pep_sf"/>
</dbReference>
<dbReference type="SUPFAM" id="SSF54001">
    <property type="entry name" value="Cysteine proteinases"/>
    <property type="match status" value="1"/>
</dbReference>
<keyword evidence="2" id="KW-1185">Reference proteome</keyword>
<dbReference type="GO" id="GO:0016787">
    <property type="term" value="F:hydrolase activity"/>
    <property type="evidence" value="ECO:0007669"/>
    <property type="project" value="UniProtKB-KW"/>
</dbReference>
<dbReference type="EMBL" id="UNSC01000002">
    <property type="protein sequence ID" value="SZD71633.1"/>
    <property type="molecule type" value="Genomic_DNA"/>
</dbReference>
<protein>
    <submittedName>
        <fullName evidence="1">Uncharacterized distant relative of cell wall-associated hydrolases</fullName>
    </submittedName>
</protein>
<dbReference type="AlphaFoldDB" id="A0A383TXY5"/>
<organism evidence="1 2">
    <name type="scientific">Candidatus Ornithobacterium hominis</name>
    <dbReference type="NCBI Taxonomy" id="2497989"/>
    <lineage>
        <taxon>Bacteria</taxon>
        <taxon>Pseudomonadati</taxon>
        <taxon>Bacteroidota</taxon>
        <taxon>Flavobacteriia</taxon>
        <taxon>Flavobacteriales</taxon>
        <taxon>Weeksellaceae</taxon>
        <taxon>Ornithobacterium</taxon>
    </lineage>
</organism>
<proteinExistence type="predicted"/>
<gene>
    <name evidence="1" type="ORF">SAMEA104719789_00677</name>
</gene>
<dbReference type="Gene3D" id="3.90.1720.10">
    <property type="entry name" value="endopeptidase domain like (from Nostoc punctiforme)"/>
    <property type="match status" value="1"/>
</dbReference>
<dbReference type="Proteomes" id="UP000262142">
    <property type="component" value="Unassembled WGS sequence"/>
</dbReference>